<evidence type="ECO:0000313" key="2">
    <source>
        <dbReference type="EMBL" id="BAJ25879.1"/>
    </source>
</evidence>
<dbReference type="EMBL" id="AP010968">
    <property type="protein sequence ID" value="BAJ33399.1"/>
    <property type="molecule type" value="Genomic_DNA"/>
</dbReference>
<proteinExistence type="predicted"/>
<feature type="compositionally biased region" description="Basic and acidic residues" evidence="1">
    <location>
        <begin position="33"/>
        <end position="53"/>
    </location>
</feature>
<reference evidence="2 4" key="1">
    <citation type="journal article" date="2010" name="DNA Res.">
        <title>Genome sequence of Kitasatospora setae NBRC 14216T: an evolutionary snapshot of the family Streptomycetaceae.</title>
        <authorList>
            <person name="Ichikawa N."/>
            <person name="Oguchi A."/>
            <person name="Ikeda H."/>
            <person name="Ishikawa J."/>
            <person name="Kitani S."/>
            <person name="Watanabe Y."/>
            <person name="Nakamura S."/>
            <person name="Katano Y."/>
            <person name="Kishi E."/>
            <person name="Sasagawa M."/>
            <person name="Ankai A."/>
            <person name="Fukui S."/>
            <person name="Hashimoto Y."/>
            <person name="Kamata S."/>
            <person name="Otoguro M."/>
            <person name="Tanikawa S."/>
            <person name="Nihira T."/>
            <person name="Horinouchi S."/>
            <person name="Ohnishi Y."/>
            <person name="Hayakawa M."/>
            <person name="Kuzuyama T."/>
            <person name="Arisawa A."/>
            <person name="Nomoto F."/>
            <person name="Miura H."/>
            <person name="Takahashi Y."/>
            <person name="Fujita N."/>
        </authorList>
    </citation>
    <scope>NUCLEOTIDE SEQUENCE [LARGE SCALE GENOMIC DNA]</scope>
    <source>
        <strain evidence="4">ATCC 33774 / DSM 43861 / JCM 3304 / KCC A-0304 / NBRC 14216 / KM-6054</strain>
        <strain evidence="2">KM-6054</strain>
    </source>
</reference>
<accession>E4MYY6</accession>
<feature type="compositionally biased region" description="Gly residues" evidence="1">
    <location>
        <begin position="55"/>
        <end position="64"/>
    </location>
</feature>
<dbReference type="KEGG" id="ksk:KSE_76480t"/>
<dbReference type="HOGENOM" id="CLU_2861823_0_0_11"/>
<keyword evidence="4" id="KW-1185">Reference proteome</keyword>
<dbReference type="KEGG" id="ksk:KSE_00260t"/>
<organism evidence="2 4">
    <name type="scientific">Kitasatospora setae (strain ATCC 33774 / DSM 43861 / JCM 3304 / KCC A-0304 / NBRC 14216 / KM-6054)</name>
    <name type="common">Streptomyces setae</name>
    <dbReference type="NCBI Taxonomy" id="452652"/>
    <lineage>
        <taxon>Bacteria</taxon>
        <taxon>Bacillati</taxon>
        <taxon>Actinomycetota</taxon>
        <taxon>Actinomycetes</taxon>
        <taxon>Kitasatosporales</taxon>
        <taxon>Streptomycetaceae</taxon>
        <taxon>Kitasatospora</taxon>
    </lineage>
</organism>
<gene>
    <name evidence="2" type="ordered locus">KSE_00260t</name>
    <name evidence="3" type="ordered locus">KSE_76480t</name>
</gene>
<sequence length="64" mass="6853">MLEVLAKHVQVNGDGLVHVPAVAVTAAPPGLEPHPERAPVLYRERPRFGRDEGGEGYGGPALDW</sequence>
<dbReference type="AlphaFoldDB" id="E4MYY6"/>
<feature type="region of interest" description="Disordered" evidence="1">
    <location>
        <begin position="27"/>
        <end position="64"/>
    </location>
</feature>
<dbReference type="Proteomes" id="UP000007076">
    <property type="component" value="Chromosome"/>
</dbReference>
<dbReference type="PATRIC" id="fig|452652.3.peg.22"/>
<protein>
    <submittedName>
        <fullName evidence="2">Uncharacterized protein</fullName>
    </submittedName>
</protein>
<dbReference type="EMBL" id="AP010968">
    <property type="protein sequence ID" value="BAJ25879.1"/>
    <property type="molecule type" value="Genomic_DNA"/>
</dbReference>
<evidence type="ECO:0000313" key="3">
    <source>
        <dbReference type="EMBL" id="BAJ33399.1"/>
    </source>
</evidence>
<dbReference type="RefSeq" id="WP_014133202.1">
    <property type="nucleotide sequence ID" value="NC_016109.1"/>
</dbReference>
<dbReference type="STRING" id="452652.KSE_00260t"/>
<evidence type="ECO:0000256" key="1">
    <source>
        <dbReference type="SAM" id="MobiDB-lite"/>
    </source>
</evidence>
<name>E4MYY6_KITSK</name>
<evidence type="ECO:0000313" key="4">
    <source>
        <dbReference type="Proteomes" id="UP000007076"/>
    </source>
</evidence>